<reference evidence="2 3" key="1">
    <citation type="submission" date="2017-12" db="EMBL/GenBank/DDBJ databases">
        <title>Phylogenetic diversity of female urinary microbiome.</title>
        <authorList>
            <person name="Thomas-White K."/>
            <person name="Wolfe A.J."/>
        </authorList>
    </citation>
    <scope>NUCLEOTIDE SEQUENCE [LARGE SCALE GENOMIC DNA]</scope>
    <source>
        <strain evidence="2 3">UMB0682</strain>
    </source>
</reference>
<dbReference type="AlphaFoldDB" id="A0AAP8LSH6"/>
<keyword evidence="1" id="KW-0472">Membrane</keyword>
<feature type="transmembrane region" description="Helical" evidence="1">
    <location>
        <begin position="20"/>
        <end position="41"/>
    </location>
</feature>
<keyword evidence="1" id="KW-1133">Transmembrane helix</keyword>
<sequence>MLTLRLKLCSNALQTLLMKLCSNALLTAIICCLVNFNSIALRTLISYCPKNTSVIAAAHAIPGTPTTTPKTTVGEFTSGR</sequence>
<keyword evidence="1" id="KW-0812">Transmembrane</keyword>
<gene>
    <name evidence="2" type="ORF">CYJ61_01565</name>
</gene>
<proteinExistence type="predicted"/>
<name>A0AAP8LSH6_GARVA</name>
<organism evidence="2 3">
    <name type="scientific">Gardnerella vaginalis</name>
    <dbReference type="NCBI Taxonomy" id="2702"/>
    <lineage>
        <taxon>Bacteria</taxon>
        <taxon>Bacillati</taxon>
        <taxon>Actinomycetota</taxon>
        <taxon>Actinomycetes</taxon>
        <taxon>Bifidobacteriales</taxon>
        <taxon>Bifidobacteriaceae</taxon>
        <taxon>Gardnerella</taxon>
    </lineage>
</organism>
<dbReference type="EMBL" id="PKJN01000001">
    <property type="protein sequence ID" value="PKZ60114.1"/>
    <property type="molecule type" value="Genomic_DNA"/>
</dbReference>
<dbReference type="Proteomes" id="UP000234905">
    <property type="component" value="Unassembled WGS sequence"/>
</dbReference>
<protein>
    <submittedName>
        <fullName evidence="2">Uncharacterized protein</fullName>
    </submittedName>
</protein>
<accession>A0AAP8LSH6</accession>
<evidence type="ECO:0000256" key="1">
    <source>
        <dbReference type="SAM" id="Phobius"/>
    </source>
</evidence>
<evidence type="ECO:0000313" key="2">
    <source>
        <dbReference type="EMBL" id="PKZ60114.1"/>
    </source>
</evidence>
<comment type="caution">
    <text evidence="2">The sequence shown here is derived from an EMBL/GenBank/DDBJ whole genome shotgun (WGS) entry which is preliminary data.</text>
</comment>
<evidence type="ECO:0000313" key="3">
    <source>
        <dbReference type="Proteomes" id="UP000234905"/>
    </source>
</evidence>